<dbReference type="RefSeq" id="WP_162330133.1">
    <property type="nucleotide sequence ID" value="NZ_CP048113.1"/>
</dbReference>
<evidence type="ECO:0000256" key="8">
    <source>
        <dbReference type="ARBA" id="ARBA00022801"/>
    </source>
</evidence>
<dbReference type="CDD" id="cd14789">
    <property type="entry name" value="Tiki"/>
    <property type="match status" value="1"/>
</dbReference>
<evidence type="ECO:0000256" key="2">
    <source>
        <dbReference type="ARBA" id="ARBA00001941"/>
    </source>
</evidence>
<dbReference type="AlphaFoldDB" id="A0A6B9Z876"/>
<keyword evidence="6" id="KW-0479">Metal-binding</keyword>
<dbReference type="GO" id="GO:0016020">
    <property type="term" value="C:membrane"/>
    <property type="evidence" value="ECO:0007669"/>
    <property type="project" value="UniProtKB-SubCell"/>
</dbReference>
<dbReference type="InterPro" id="IPR002816">
    <property type="entry name" value="TraB/PrgY/GumN_fam"/>
</dbReference>
<evidence type="ECO:0000256" key="6">
    <source>
        <dbReference type="ARBA" id="ARBA00022723"/>
    </source>
</evidence>
<keyword evidence="7 13" id="KW-0732">Signal</keyword>
<evidence type="ECO:0000256" key="1">
    <source>
        <dbReference type="ARBA" id="ARBA00001936"/>
    </source>
</evidence>
<name>A0A6B9Z876_9BACT</name>
<dbReference type="GO" id="GO:0030178">
    <property type="term" value="P:negative regulation of Wnt signaling pathway"/>
    <property type="evidence" value="ECO:0007669"/>
    <property type="project" value="InterPro"/>
</dbReference>
<dbReference type="PANTHER" id="PTHR31120">
    <property type="entry name" value="METALLOPROTEASE TIKI"/>
    <property type="match status" value="1"/>
</dbReference>
<keyword evidence="8" id="KW-0378">Hydrolase</keyword>
<reference evidence="14 15" key="1">
    <citation type="submission" date="2020-01" db="EMBL/GenBank/DDBJ databases">
        <title>Complete genome sequence of Chitinophaga sp. H33E-04 isolated from quinoa roots.</title>
        <authorList>
            <person name="Weon H.-Y."/>
            <person name="Lee S.A."/>
        </authorList>
    </citation>
    <scope>NUCLEOTIDE SEQUENCE [LARGE SCALE GENOMIC DNA]</scope>
    <source>
        <strain evidence="14 15">H33E-04</strain>
    </source>
</reference>
<organism evidence="14 15">
    <name type="scientific">Chitinophaga agri</name>
    <dbReference type="NCBI Taxonomy" id="2703787"/>
    <lineage>
        <taxon>Bacteria</taxon>
        <taxon>Pseudomonadati</taxon>
        <taxon>Bacteroidota</taxon>
        <taxon>Chitinophagia</taxon>
        <taxon>Chitinophagales</taxon>
        <taxon>Chitinophagaceae</taxon>
        <taxon>Chitinophaga</taxon>
    </lineage>
</organism>
<evidence type="ECO:0000256" key="7">
    <source>
        <dbReference type="ARBA" id="ARBA00022729"/>
    </source>
</evidence>
<accession>A0A6B9Z876</accession>
<evidence type="ECO:0000256" key="3">
    <source>
        <dbReference type="ARBA" id="ARBA00004479"/>
    </source>
</evidence>
<proteinExistence type="predicted"/>
<sequence>MSTCKLIRTILVALALAFTALTPAVAQKQPQNGLLWEISGRNMTAPAYLFGTIHLYDTSTYQLPQPPFELLEKTGRVYFELDFGKINMAEMSAGMFITDTSQYINKLLDPVSLARLNKLLEGSASAKMLGDRVYTIKPLFVSVMLLGNEKTSSVDLELYKAAMSGKHAVGGLETVKEQMEAFNTMSIAAQTEALRQFLSNDLSGQEILSKMTAIYARQNITNMLKELEQFMPLDANTSETLVNKRNIIMTDRIDSLLQQQEHPLIAVGAGHLGSDAGIVELLRKKGYTLKNIPFTIKKAHE</sequence>
<feature type="chain" id="PRO_5025373321" evidence="13">
    <location>
        <begin position="27"/>
        <end position="301"/>
    </location>
</feature>
<evidence type="ECO:0000313" key="15">
    <source>
        <dbReference type="Proteomes" id="UP000476411"/>
    </source>
</evidence>
<evidence type="ECO:0000256" key="10">
    <source>
        <dbReference type="ARBA" id="ARBA00023049"/>
    </source>
</evidence>
<keyword evidence="11" id="KW-0472">Membrane</keyword>
<dbReference type="GO" id="GO:0004222">
    <property type="term" value="F:metalloendopeptidase activity"/>
    <property type="evidence" value="ECO:0007669"/>
    <property type="project" value="TreeGrafter"/>
</dbReference>
<keyword evidence="10" id="KW-0482">Metalloprotease</keyword>
<dbReference type="Proteomes" id="UP000476411">
    <property type="component" value="Chromosome"/>
</dbReference>
<evidence type="ECO:0000256" key="12">
    <source>
        <dbReference type="ARBA" id="ARBA00023180"/>
    </source>
</evidence>
<comment type="subcellular location">
    <subcellularLocation>
        <location evidence="3">Membrane</location>
        <topology evidence="3">Single-pass type I membrane protein</topology>
    </subcellularLocation>
</comment>
<keyword evidence="5" id="KW-0812">Transmembrane</keyword>
<evidence type="ECO:0000256" key="9">
    <source>
        <dbReference type="ARBA" id="ARBA00022989"/>
    </source>
</evidence>
<gene>
    <name evidence="14" type="ORF">GWR21_02115</name>
</gene>
<dbReference type="InterPro" id="IPR040230">
    <property type="entry name" value="TIKI1/2-like"/>
</dbReference>
<protein>
    <submittedName>
        <fullName evidence="14">TraB/GumN family protein</fullName>
    </submittedName>
</protein>
<evidence type="ECO:0000313" key="14">
    <source>
        <dbReference type="EMBL" id="QHS58430.1"/>
    </source>
</evidence>
<dbReference type="GO" id="GO:0006508">
    <property type="term" value="P:proteolysis"/>
    <property type="evidence" value="ECO:0007669"/>
    <property type="project" value="UniProtKB-KW"/>
</dbReference>
<dbReference type="Pfam" id="PF01963">
    <property type="entry name" value="TraB_PrgY_gumN"/>
    <property type="match status" value="1"/>
</dbReference>
<dbReference type="PANTHER" id="PTHR31120:SF6">
    <property type="entry name" value="METALLOPROTEASE TIKI HOMOLOG"/>
    <property type="match status" value="1"/>
</dbReference>
<evidence type="ECO:0000256" key="11">
    <source>
        <dbReference type="ARBA" id="ARBA00023136"/>
    </source>
</evidence>
<keyword evidence="9" id="KW-1133">Transmembrane helix</keyword>
<dbReference type="GO" id="GO:0046872">
    <property type="term" value="F:metal ion binding"/>
    <property type="evidence" value="ECO:0007669"/>
    <property type="project" value="UniProtKB-KW"/>
</dbReference>
<evidence type="ECO:0000256" key="13">
    <source>
        <dbReference type="SAM" id="SignalP"/>
    </source>
</evidence>
<dbReference type="EMBL" id="CP048113">
    <property type="protein sequence ID" value="QHS58430.1"/>
    <property type="molecule type" value="Genomic_DNA"/>
</dbReference>
<keyword evidence="12" id="KW-0325">Glycoprotein</keyword>
<comment type="cofactor">
    <cofactor evidence="1">
        <name>Mn(2+)</name>
        <dbReference type="ChEBI" id="CHEBI:29035"/>
    </cofactor>
</comment>
<keyword evidence="4" id="KW-0645">Protease</keyword>
<evidence type="ECO:0000256" key="4">
    <source>
        <dbReference type="ARBA" id="ARBA00022670"/>
    </source>
</evidence>
<feature type="signal peptide" evidence="13">
    <location>
        <begin position="1"/>
        <end position="26"/>
    </location>
</feature>
<comment type="cofactor">
    <cofactor evidence="2">
        <name>Co(2+)</name>
        <dbReference type="ChEBI" id="CHEBI:48828"/>
    </cofactor>
</comment>
<dbReference type="KEGG" id="chih:GWR21_02115"/>
<evidence type="ECO:0000256" key="5">
    <source>
        <dbReference type="ARBA" id="ARBA00022692"/>
    </source>
</evidence>
<keyword evidence="15" id="KW-1185">Reference proteome</keyword>